<evidence type="ECO:0000256" key="8">
    <source>
        <dbReference type="ARBA" id="ARBA00079653"/>
    </source>
</evidence>
<evidence type="ECO:0000256" key="6">
    <source>
        <dbReference type="ARBA" id="ARBA00050943"/>
    </source>
</evidence>
<comment type="caution">
    <text evidence="11">The sequence shown here is derived from an EMBL/GenBank/DDBJ whole genome shotgun (WGS) entry which is preliminary data.</text>
</comment>
<sequence length="297" mass="33121">MTEATPDRAPEGEDELTPILDVEPIEEDYFRGIATPDGKGRSFGGQVIAQALSAATRTVEADRPAHSLHAYFMRPGDATKPVLYRVERDRDGGSFNTRRIVAVQNGKPILNMACSFHVEEAGLEFQDEMPDVPGPEGLMNETELAQKYRDNLHPMHHKFLTKRRPIEVRPCEDRPPFVETGPVVRQAAWMRTQNALPDDPHLHRAALAYTSDLGLIGAALNRAGMGFGRPDMMVASLDHTLWLHGAFRMDEWLLYEMNAPWAGGARGFTRGRIFTRDGRLVADVAQEGLIRQITPKA</sequence>
<dbReference type="InterPro" id="IPR029069">
    <property type="entry name" value="HotDog_dom_sf"/>
</dbReference>
<name>A0A917WDD0_9RHOB</name>
<evidence type="ECO:0000313" key="11">
    <source>
        <dbReference type="EMBL" id="GGL93936.1"/>
    </source>
</evidence>
<comment type="subunit">
    <text evidence="2">Homotetramer.</text>
</comment>
<evidence type="ECO:0000256" key="4">
    <source>
        <dbReference type="ARBA" id="ARBA00023098"/>
    </source>
</evidence>
<evidence type="ECO:0000259" key="10">
    <source>
        <dbReference type="Pfam" id="PF13622"/>
    </source>
</evidence>
<feature type="domain" description="Acyl-CoA thioesterase-like N-terminal HotDog" evidence="10">
    <location>
        <begin position="41"/>
        <end position="117"/>
    </location>
</feature>
<dbReference type="GO" id="GO:0005829">
    <property type="term" value="C:cytosol"/>
    <property type="evidence" value="ECO:0007669"/>
    <property type="project" value="TreeGrafter"/>
</dbReference>
<gene>
    <name evidence="11" type="ORF">GCM10011534_15090</name>
</gene>
<comment type="similarity">
    <text evidence="1">Belongs to the C/M/P thioester hydrolase family.</text>
</comment>
<dbReference type="EMBL" id="BMLF01000001">
    <property type="protein sequence ID" value="GGL93936.1"/>
    <property type="molecule type" value="Genomic_DNA"/>
</dbReference>
<keyword evidence="4" id="KW-0443">Lipid metabolism</keyword>
<feature type="domain" description="Acyl-CoA thioesterase 2 C-terminal" evidence="9">
    <location>
        <begin position="167"/>
        <end position="289"/>
    </location>
</feature>
<protein>
    <recommendedName>
        <fullName evidence="7">Acyl-CoA thioesterase 2</fullName>
        <ecNumber evidence="5">3.1.2.20</ecNumber>
    </recommendedName>
    <alternativeName>
        <fullName evidence="8">Thioesterase II</fullName>
    </alternativeName>
</protein>
<dbReference type="FunFam" id="2.40.160.210:FF:000001">
    <property type="entry name" value="Acyl-CoA thioesterase II"/>
    <property type="match status" value="1"/>
</dbReference>
<dbReference type="CDD" id="cd03445">
    <property type="entry name" value="Thioesterase_II_repeat2"/>
    <property type="match status" value="1"/>
</dbReference>
<dbReference type="Gene3D" id="2.40.160.210">
    <property type="entry name" value="Acyl-CoA thioesterase, double hotdog domain"/>
    <property type="match status" value="1"/>
</dbReference>
<dbReference type="GO" id="GO:0047617">
    <property type="term" value="F:fatty acyl-CoA hydrolase activity"/>
    <property type="evidence" value="ECO:0007669"/>
    <property type="project" value="UniProtKB-EC"/>
</dbReference>
<dbReference type="InterPro" id="IPR025652">
    <property type="entry name" value="TesB_C"/>
</dbReference>
<dbReference type="InterPro" id="IPR003703">
    <property type="entry name" value="Acyl_CoA_thio"/>
</dbReference>
<evidence type="ECO:0000256" key="1">
    <source>
        <dbReference type="ARBA" id="ARBA00006538"/>
    </source>
</evidence>
<keyword evidence="3" id="KW-0378">Hydrolase</keyword>
<dbReference type="RefSeq" id="WP_051630411.1">
    <property type="nucleotide sequence ID" value="NZ_BMLF01000001.1"/>
</dbReference>
<reference evidence="11" key="2">
    <citation type="submission" date="2020-09" db="EMBL/GenBank/DDBJ databases">
        <authorList>
            <person name="Sun Q."/>
            <person name="Zhou Y."/>
        </authorList>
    </citation>
    <scope>NUCLEOTIDE SEQUENCE</scope>
    <source>
        <strain evidence="11">CGMCC 1.6293</strain>
    </source>
</reference>
<evidence type="ECO:0000256" key="3">
    <source>
        <dbReference type="ARBA" id="ARBA00022801"/>
    </source>
</evidence>
<proteinExistence type="inferred from homology"/>
<dbReference type="PANTHER" id="PTHR11066:SF34">
    <property type="entry name" value="ACYL-COENZYME A THIOESTERASE 8"/>
    <property type="match status" value="1"/>
</dbReference>
<dbReference type="Pfam" id="PF13622">
    <property type="entry name" value="4HBT_3"/>
    <property type="match status" value="1"/>
</dbReference>
<evidence type="ECO:0000256" key="5">
    <source>
        <dbReference type="ARBA" id="ARBA00038894"/>
    </source>
</evidence>
<dbReference type="GO" id="GO:0009062">
    <property type="term" value="P:fatty acid catabolic process"/>
    <property type="evidence" value="ECO:0007669"/>
    <property type="project" value="TreeGrafter"/>
</dbReference>
<evidence type="ECO:0000259" key="9">
    <source>
        <dbReference type="Pfam" id="PF02551"/>
    </source>
</evidence>
<dbReference type="PANTHER" id="PTHR11066">
    <property type="entry name" value="ACYL-COA THIOESTERASE"/>
    <property type="match status" value="1"/>
</dbReference>
<dbReference type="InterPro" id="IPR042171">
    <property type="entry name" value="Acyl-CoA_hotdog"/>
</dbReference>
<evidence type="ECO:0000313" key="12">
    <source>
        <dbReference type="Proteomes" id="UP000649829"/>
    </source>
</evidence>
<dbReference type="Proteomes" id="UP000649829">
    <property type="component" value="Unassembled WGS sequence"/>
</dbReference>
<accession>A0A917WDD0</accession>
<organism evidence="11 12">
    <name type="scientific">Pseudooceanicola nanhaiensis</name>
    <dbReference type="NCBI Taxonomy" id="375761"/>
    <lineage>
        <taxon>Bacteria</taxon>
        <taxon>Pseudomonadati</taxon>
        <taxon>Pseudomonadota</taxon>
        <taxon>Alphaproteobacteria</taxon>
        <taxon>Rhodobacterales</taxon>
        <taxon>Paracoccaceae</taxon>
        <taxon>Pseudooceanicola</taxon>
    </lineage>
</organism>
<keyword evidence="12" id="KW-1185">Reference proteome</keyword>
<dbReference type="CDD" id="cd03444">
    <property type="entry name" value="Thioesterase_II_repeat1"/>
    <property type="match status" value="1"/>
</dbReference>
<reference evidence="11" key="1">
    <citation type="journal article" date="2014" name="Int. J. Syst. Evol. Microbiol.">
        <title>Complete genome sequence of Corynebacterium casei LMG S-19264T (=DSM 44701T), isolated from a smear-ripened cheese.</title>
        <authorList>
            <consortium name="US DOE Joint Genome Institute (JGI-PGF)"/>
            <person name="Walter F."/>
            <person name="Albersmeier A."/>
            <person name="Kalinowski J."/>
            <person name="Ruckert C."/>
        </authorList>
    </citation>
    <scope>NUCLEOTIDE SEQUENCE</scope>
    <source>
        <strain evidence="11">CGMCC 1.6293</strain>
    </source>
</reference>
<comment type="catalytic activity">
    <reaction evidence="6">
        <text>a fatty acyl-CoA + H2O = a fatty acid + CoA + H(+)</text>
        <dbReference type="Rhea" id="RHEA:16781"/>
        <dbReference type="ChEBI" id="CHEBI:15377"/>
        <dbReference type="ChEBI" id="CHEBI:15378"/>
        <dbReference type="ChEBI" id="CHEBI:28868"/>
        <dbReference type="ChEBI" id="CHEBI:57287"/>
        <dbReference type="ChEBI" id="CHEBI:77636"/>
        <dbReference type="EC" id="3.1.2.20"/>
    </reaction>
    <physiologicalReaction direction="left-to-right" evidence="6">
        <dbReference type="Rhea" id="RHEA:16782"/>
    </physiologicalReaction>
</comment>
<evidence type="ECO:0000256" key="7">
    <source>
        <dbReference type="ARBA" id="ARBA00071120"/>
    </source>
</evidence>
<dbReference type="Pfam" id="PF02551">
    <property type="entry name" value="Acyl_CoA_thio"/>
    <property type="match status" value="1"/>
</dbReference>
<evidence type="ECO:0000256" key="2">
    <source>
        <dbReference type="ARBA" id="ARBA00011881"/>
    </source>
</evidence>
<dbReference type="GO" id="GO:0006637">
    <property type="term" value="P:acyl-CoA metabolic process"/>
    <property type="evidence" value="ECO:0007669"/>
    <property type="project" value="InterPro"/>
</dbReference>
<dbReference type="EC" id="3.1.2.20" evidence="5"/>
<dbReference type="SUPFAM" id="SSF54637">
    <property type="entry name" value="Thioesterase/thiol ester dehydrase-isomerase"/>
    <property type="match status" value="2"/>
</dbReference>
<dbReference type="AlphaFoldDB" id="A0A917WDD0"/>
<dbReference type="InterPro" id="IPR049449">
    <property type="entry name" value="TesB_ACOT8-like_N"/>
</dbReference>